<keyword evidence="7" id="KW-0051">Antiviral defense</keyword>
<dbReference type="GO" id="GO:0046872">
    <property type="term" value="F:metal ion binding"/>
    <property type="evidence" value="ECO:0007669"/>
    <property type="project" value="UniProtKB-KW"/>
</dbReference>
<dbReference type="Proteomes" id="UP000262073">
    <property type="component" value="Chromosome"/>
</dbReference>
<dbReference type="PRINTS" id="PR00866">
    <property type="entry name" value="RNADNAPOLMS"/>
</dbReference>
<protein>
    <recommendedName>
        <fullName evidence="1">RNA-directed DNA polymerase</fullName>
        <ecNumber evidence="1">2.7.7.49</ecNumber>
    </recommendedName>
</protein>
<dbReference type="EMBL" id="CP031769">
    <property type="protein sequence ID" value="AXR05585.1"/>
    <property type="molecule type" value="Genomic_DNA"/>
</dbReference>
<dbReference type="PANTHER" id="PTHR34047:SF7">
    <property type="entry name" value="RNA-DIRECTED DNA POLYMERASE"/>
    <property type="match status" value="1"/>
</dbReference>
<evidence type="ECO:0000313" key="11">
    <source>
        <dbReference type="EMBL" id="AXR05585.1"/>
    </source>
</evidence>
<dbReference type="KEGG" id="salm:D0Y50_03865"/>
<evidence type="ECO:0000313" key="12">
    <source>
        <dbReference type="Proteomes" id="UP000262073"/>
    </source>
</evidence>
<dbReference type="GO" id="GO:0051607">
    <property type="term" value="P:defense response to virus"/>
    <property type="evidence" value="ECO:0007669"/>
    <property type="project" value="UniProtKB-KW"/>
</dbReference>
<reference evidence="11 12" key="1">
    <citation type="submission" date="2018-08" db="EMBL/GenBank/DDBJ databases">
        <title>Salinimonas sediminis sp. nov., a piezophilic bacterium isolated from a deep-sea sediment sample from the New Britain Trench.</title>
        <authorList>
            <person name="Cao J."/>
        </authorList>
    </citation>
    <scope>NUCLEOTIDE SEQUENCE [LARGE SCALE GENOMIC DNA]</scope>
    <source>
        <strain evidence="11 12">N102</strain>
    </source>
</reference>
<keyword evidence="5" id="KW-0460">Magnesium</keyword>
<evidence type="ECO:0000256" key="7">
    <source>
        <dbReference type="ARBA" id="ARBA00023118"/>
    </source>
</evidence>
<dbReference type="InterPro" id="IPR043128">
    <property type="entry name" value="Rev_trsase/Diguanyl_cyclase"/>
</dbReference>
<evidence type="ECO:0000259" key="10">
    <source>
        <dbReference type="PROSITE" id="PS50878"/>
    </source>
</evidence>
<dbReference type="InterPro" id="IPR051083">
    <property type="entry name" value="GrpII_Intron_Splice-Mob/Def"/>
</dbReference>
<evidence type="ECO:0000256" key="4">
    <source>
        <dbReference type="ARBA" id="ARBA00022723"/>
    </source>
</evidence>
<dbReference type="GO" id="GO:0003964">
    <property type="term" value="F:RNA-directed DNA polymerase activity"/>
    <property type="evidence" value="ECO:0007669"/>
    <property type="project" value="UniProtKB-KW"/>
</dbReference>
<keyword evidence="6 11" id="KW-0695">RNA-directed DNA polymerase</keyword>
<evidence type="ECO:0000256" key="1">
    <source>
        <dbReference type="ARBA" id="ARBA00012493"/>
    </source>
</evidence>
<evidence type="ECO:0000256" key="9">
    <source>
        <dbReference type="ARBA" id="ARBA00048173"/>
    </source>
</evidence>
<comment type="similarity">
    <text evidence="8">Belongs to the bacterial reverse transcriptase family.</text>
</comment>
<dbReference type="AlphaFoldDB" id="A0A346NJ78"/>
<keyword evidence="3" id="KW-0548">Nucleotidyltransferase</keyword>
<dbReference type="PANTHER" id="PTHR34047">
    <property type="entry name" value="NUCLEAR INTRON MATURASE 1, MITOCHONDRIAL-RELATED"/>
    <property type="match status" value="1"/>
</dbReference>
<evidence type="ECO:0000256" key="3">
    <source>
        <dbReference type="ARBA" id="ARBA00022695"/>
    </source>
</evidence>
<gene>
    <name evidence="11" type="ORF">D0Y50_03865</name>
</gene>
<dbReference type="EC" id="2.7.7.49" evidence="1"/>
<organism evidence="11 12">
    <name type="scientific">Salinimonas sediminis</name>
    <dbReference type="NCBI Taxonomy" id="2303538"/>
    <lineage>
        <taxon>Bacteria</taxon>
        <taxon>Pseudomonadati</taxon>
        <taxon>Pseudomonadota</taxon>
        <taxon>Gammaproteobacteria</taxon>
        <taxon>Alteromonadales</taxon>
        <taxon>Alteromonadaceae</taxon>
        <taxon>Alteromonas/Salinimonas group</taxon>
        <taxon>Salinimonas</taxon>
    </lineage>
</organism>
<keyword evidence="12" id="KW-1185">Reference proteome</keyword>
<proteinExistence type="inferred from homology"/>
<dbReference type="InterPro" id="IPR043502">
    <property type="entry name" value="DNA/RNA_pol_sf"/>
</dbReference>
<evidence type="ECO:0000256" key="6">
    <source>
        <dbReference type="ARBA" id="ARBA00022918"/>
    </source>
</evidence>
<dbReference type="GO" id="GO:0003723">
    <property type="term" value="F:RNA binding"/>
    <property type="evidence" value="ECO:0007669"/>
    <property type="project" value="InterPro"/>
</dbReference>
<sequence>MKRSFEEIFISTFHNKVSFDEFLTLDIESEFKKIPLQKRTVYAPSSKLKQIHRFLNHAVFEYAEFNKDVVFSYRKGESTRTAVEKHANNRVFYQADIKDFFGSLKKENILHTIEAQLENTPVLDIVDYRDRLLDLTVVDDHIPAGFATSPILSNLCLFEFDNALDNICKKEELTYTRYADDIIISSQTDAFLPEIEEKIQKLLSKKVNPEIFLNLAKRKVQLQGQRIKILGFNILPNGIVTIPNKDKKSVETMLHFFINDEEKFKDYVSKNIKSNSDGEPSLRDIGISSLSGKLISLNSMDKNYISKLKKKYGNTVIDMFIRKSVK</sequence>
<dbReference type="Gene3D" id="3.30.70.270">
    <property type="match status" value="1"/>
</dbReference>
<dbReference type="PROSITE" id="PS50878">
    <property type="entry name" value="RT_POL"/>
    <property type="match status" value="1"/>
</dbReference>
<evidence type="ECO:0000256" key="8">
    <source>
        <dbReference type="ARBA" id="ARBA00034120"/>
    </source>
</evidence>
<dbReference type="Pfam" id="PF00078">
    <property type="entry name" value="RVT_1"/>
    <property type="match status" value="1"/>
</dbReference>
<accession>A0A346NJ78</accession>
<dbReference type="InterPro" id="IPR000477">
    <property type="entry name" value="RT_dom"/>
</dbReference>
<keyword evidence="4" id="KW-0479">Metal-binding</keyword>
<evidence type="ECO:0000256" key="2">
    <source>
        <dbReference type="ARBA" id="ARBA00022679"/>
    </source>
</evidence>
<dbReference type="RefSeq" id="WP_117315610.1">
    <property type="nucleotide sequence ID" value="NZ_CP031769.1"/>
</dbReference>
<name>A0A346NJ78_9ALTE</name>
<dbReference type="OrthoDB" id="7055795at2"/>
<feature type="domain" description="Reverse transcriptase" evidence="10">
    <location>
        <begin position="1"/>
        <end position="234"/>
    </location>
</feature>
<dbReference type="SUPFAM" id="SSF56672">
    <property type="entry name" value="DNA/RNA polymerases"/>
    <property type="match status" value="1"/>
</dbReference>
<evidence type="ECO:0000256" key="5">
    <source>
        <dbReference type="ARBA" id="ARBA00022842"/>
    </source>
</evidence>
<comment type="catalytic activity">
    <reaction evidence="9">
        <text>DNA(n) + a 2'-deoxyribonucleoside 5'-triphosphate = DNA(n+1) + diphosphate</text>
        <dbReference type="Rhea" id="RHEA:22508"/>
        <dbReference type="Rhea" id="RHEA-COMP:17339"/>
        <dbReference type="Rhea" id="RHEA-COMP:17340"/>
        <dbReference type="ChEBI" id="CHEBI:33019"/>
        <dbReference type="ChEBI" id="CHEBI:61560"/>
        <dbReference type="ChEBI" id="CHEBI:173112"/>
        <dbReference type="EC" id="2.7.7.49"/>
    </reaction>
</comment>
<dbReference type="CDD" id="cd03487">
    <property type="entry name" value="RT_Bac_retron_II"/>
    <property type="match status" value="1"/>
</dbReference>
<dbReference type="InterPro" id="IPR000123">
    <property type="entry name" value="Reverse_transcriptase_msDNA"/>
</dbReference>
<keyword evidence="2" id="KW-0808">Transferase</keyword>